<protein>
    <recommendedName>
        <fullName evidence="4">Small multi-drug export protein</fullName>
    </recommendedName>
</protein>
<gene>
    <name evidence="2" type="ORF">RIL96_04175</name>
</gene>
<keyword evidence="1" id="KW-1133">Transmembrane helix</keyword>
<evidence type="ECO:0000256" key="1">
    <source>
        <dbReference type="SAM" id="Phobius"/>
    </source>
</evidence>
<evidence type="ECO:0000313" key="3">
    <source>
        <dbReference type="Proteomes" id="UP001251870"/>
    </source>
</evidence>
<feature type="transmembrane region" description="Helical" evidence="1">
    <location>
        <begin position="49"/>
        <end position="72"/>
    </location>
</feature>
<name>A0ABU2DQH9_9MICC</name>
<feature type="transmembrane region" description="Helical" evidence="1">
    <location>
        <begin position="126"/>
        <end position="147"/>
    </location>
</feature>
<organism evidence="2 3">
    <name type="scientific">Nesterenkonia aerolata</name>
    <dbReference type="NCBI Taxonomy" id="3074079"/>
    <lineage>
        <taxon>Bacteria</taxon>
        <taxon>Bacillati</taxon>
        <taxon>Actinomycetota</taxon>
        <taxon>Actinomycetes</taxon>
        <taxon>Micrococcales</taxon>
        <taxon>Micrococcaceae</taxon>
        <taxon>Nesterenkonia</taxon>
    </lineage>
</organism>
<keyword evidence="3" id="KW-1185">Reference proteome</keyword>
<dbReference type="EMBL" id="JAVKGR010000003">
    <property type="protein sequence ID" value="MDR8018759.1"/>
    <property type="molecule type" value="Genomic_DNA"/>
</dbReference>
<keyword evidence="1" id="KW-0812">Transmembrane</keyword>
<accession>A0ABU2DQH9</accession>
<reference evidence="2 3" key="1">
    <citation type="submission" date="2023-09" db="EMBL/GenBank/DDBJ databases">
        <title>Description of three actinobacteria isolated from air of manufacturing shop in a pharmaceutical factory.</title>
        <authorList>
            <person name="Zhang D.-F."/>
        </authorList>
    </citation>
    <scope>NUCLEOTIDE SEQUENCE [LARGE SCALE GENOMIC DNA]</scope>
    <source>
        <strain evidence="2 3">LY-0111</strain>
    </source>
</reference>
<dbReference type="Proteomes" id="UP001251870">
    <property type="component" value="Unassembled WGS sequence"/>
</dbReference>
<feature type="transmembrane region" description="Helical" evidence="1">
    <location>
        <begin position="93"/>
        <end position="120"/>
    </location>
</feature>
<comment type="caution">
    <text evidence="2">The sequence shown here is derived from an EMBL/GenBank/DDBJ whole genome shotgun (WGS) entry which is preliminary data.</text>
</comment>
<proteinExistence type="predicted"/>
<dbReference type="RefSeq" id="WP_310547753.1">
    <property type="nucleotide sequence ID" value="NZ_JAVKGR010000003.1"/>
</dbReference>
<evidence type="ECO:0008006" key="4">
    <source>
        <dbReference type="Google" id="ProtNLM"/>
    </source>
</evidence>
<sequence>MADFFEWFFDLPVIFQALGGVIIGAIPFLESYIAGFLGAMFGFPWPFALLAGVVGNVLALIVAVPLGARVAARRQGKEMTLRQQKVLDRTNRFGIPVAALLAPTLMAISLTAFIMAAAGLERRRTFWWNVVAVVVWGAALTGFGVWAREVFVT</sequence>
<evidence type="ECO:0000313" key="2">
    <source>
        <dbReference type="EMBL" id="MDR8018759.1"/>
    </source>
</evidence>
<keyword evidence="1" id="KW-0472">Membrane</keyword>
<feature type="transmembrane region" description="Helical" evidence="1">
    <location>
        <begin position="7"/>
        <end position="29"/>
    </location>
</feature>